<keyword evidence="2" id="KW-1185">Reference proteome</keyword>
<evidence type="ECO:0000313" key="1">
    <source>
        <dbReference type="EMBL" id="SEP86833.1"/>
    </source>
</evidence>
<dbReference type="RefSeq" id="WP_090165505.1">
    <property type="nucleotide sequence ID" value="NZ_FOFB01000003.1"/>
</dbReference>
<dbReference type="Gene3D" id="3.30.420.40">
    <property type="match status" value="2"/>
</dbReference>
<dbReference type="SUPFAM" id="SSF53067">
    <property type="entry name" value="Actin-like ATPase domain"/>
    <property type="match status" value="1"/>
</dbReference>
<dbReference type="InParanoid" id="A0A1H9BDX5"/>
<dbReference type="Proteomes" id="UP000199021">
    <property type="component" value="Unassembled WGS sequence"/>
</dbReference>
<name>A0A1H9BDX5_9BACT</name>
<dbReference type="Pfam" id="PF00480">
    <property type="entry name" value="ROK"/>
    <property type="match status" value="1"/>
</dbReference>
<dbReference type="PANTHER" id="PTHR18964:SF146">
    <property type="entry name" value="POLYPHOSPHATE GLUCOKINASE"/>
    <property type="match status" value="1"/>
</dbReference>
<dbReference type="AlphaFoldDB" id="A0A1H9BDX5"/>
<proteinExistence type="predicted"/>
<dbReference type="PANTHER" id="PTHR18964">
    <property type="entry name" value="ROK (REPRESSOR, ORF, KINASE) FAMILY"/>
    <property type="match status" value="1"/>
</dbReference>
<dbReference type="GO" id="GO:0016301">
    <property type="term" value="F:kinase activity"/>
    <property type="evidence" value="ECO:0007669"/>
    <property type="project" value="UniProtKB-KW"/>
</dbReference>
<keyword evidence="1" id="KW-0418">Kinase</keyword>
<dbReference type="InterPro" id="IPR043129">
    <property type="entry name" value="ATPase_NBD"/>
</dbReference>
<dbReference type="OrthoDB" id="9810372at2"/>
<organism evidence="1 2">
    <name type="scientific">Neolewinella agarilytica</name>
    <dbReference type="NCBI Taxonomy" id="478744"/>
    <lineage>
        <taxon>Bacteria</taxon>
        <taxon>Pseudomonadati</taxon>
        <taxon>Bacteroidota</taxon>
        <taxon>Saprospiria</taxon>
        <taxon>Saprospirales</taxon>
        <taxon>Lewinellaceae</taxon>
        <taxon>Neolewinella</taxon>
    </lineage>
</organism>
<accession>A0A1H9BDX5</accession>
<dbReference type="EMBL" id="FOFB01000003">
    <property type="protein sequence ID" value="SEP86833.1"/>
    <property type="molecule type" value="Genomic_DNA"/>
</dbReference>
<evidence type="ECO:0000313" key="2">
    <source>
        <dbReference type="Proteomes" id="UP000199021"/>
    </source>
</evidence>
<reference evidence="2" key="1">
    <citation type="submission" date="2016-10" db="EMBL/GenBank/DDBJ databases">
        <authorList>
            <person name="Varghese N."/>
            <person name="Submissions S."/>
        </authorList>
    </citation>
    <scope>NUCLEOTIDE SEQUENCE [LARGE SCALE GENOMIC DNA]</scope>
    <source>
        <strain evidence="2">DSM 24740</strain>
    </source>
</reference>
<dbReference type="InterPro" id="IPR000600">
    <property type="entry name" value="ROK"/>
</dbReference>
<dbReference type="CDD" id="cd24058">
    <property type="entry name" value="ASKHA_NBD_ROK_PPGK"/>
    <property type="match status" value="1"/>
</dbReference>
<dbReference type="STRING" id="478744.SAMN05444359_10376"/>
<keyword evidence="1" id="KW-0808">Transferase</keyword>
<protein>
    <submittedName>
        <fullName evidence="1">Polyphosphate glucokinase</fullName>
    </submittedName>
</protein>
<dbReference type="NCBIfam" id="NF045942">
    <property type="entry name" value="PolPhglucPhase"/>
    <property type="match status" value="1"/>
</dbReference>
<sequence>MKDHVILGIDVGATGVKGGLVDVRHGRMLTERHRFDTPAPATPKAIAATIQKLVDHFEYDGVVGVGFPAIVRRGVAASASNIDDSWIGTSITDTFEKKTGLKFFAVNDADAAGIAAMKFGVGKEYATDGTVIMVTIGTGLGGALFVDGNLMPNLEIGQIYLKNQKEVAEKFISNKVRKEEKMDWKTFGKKFNKVISHVDFIFNPDLIILGGGASKSFEQFEKHLDAYATIKPAKLQNTAGTVGAAVYAWERSKK</sequence>
<gene>
    <name evidence="1" type="ORF">SAMN05444359_10376</name>
</gene>